<dbReference type="InterPro" id="IPR036291">
    <property type="entry name" value="NAD(P)-bd_dom_sf"/>
</dbReference>
<dbReference type="Gene3D" id="3.40.50.720">
    <property type="entry name" value="NAD(P)-binding Rossmann-like Domain"/>
    <property type="match status" value="1"/>
</dbReference>
<dbReference type="OrthoDB" id="9806974at2"/>
<dbReference type="PRINTS" id="PR00080">
    <property type="entry name" value="SDRFAMILY"/>
</dbReference>
<dbReference type="Proteomes" id="UP000308891">
    <property type="component" value="Unassembled WGS sequence"/>
</dbReference>
<dbReference type="GO" id="GO:0030497">
    <property type="term" value="P:fatty acid elongation"/>
    <property type="evidence" value="ECO:0007669"/>
    <property type="project" value="TreeGrafter"/>
</dbReference>
<comment type="similarity">
    <text evidence="1">Belongs to the short-chain dehydrogenases/reductases (SDR) family.</text>
</comment>
<proteinExistence type="inferred from homology"/>
<sequence>MLFSLEGRVALVTGAGRGMGLGVAQALAGQGAALVVNDIDAGRAREAADELASRGHRAVGLACDVTDRAAIERMLLAAREALGPVDILVNNAGLPAGWQADNVRFVQSKPENWQRYVELNLYGVMQMTQAVLPGMIERGHGRVVIVSSESWRMGTDMGLAAYAASKAGAIGFMRQLAAETGRQGVTVNAVSLGTMNNWEGAEALAARINPVPRAGSPADIGAACVYLASDEASWVTGQILPLNGGSLMA</sequence>
<comment type="caution">
    <text evidence="2">The sequence shown here is derived from an EMBL/GenBank/DDBJ whole genome shotgun (WGS) entry which is preliminary data.</text>
</comment>
<dbReference type="EMBL" id="STGJ01000015">
    <property type="protein sequence ID" value="TIC79779.1"/>
    <property type="molecule type" value="Genomic_DNA"/>
</dbReference>
<dbReference type="SUPFAM" id="SSF51735">
    <property type="entry name" value="NAD(P)-binding Rossmann-fold domains"/>
    <property type="match status" value="1"/>
</dbReference>
<keyword evidence="3" id="KW-1185">Reference proteome</keyword>
<evidence type="ECO:0000256" key="1">
    <source>
        <dbReference type="ARBA" id="ARBA00006484"/>
    </source>
</evidence>
<name>A0A4T0UM32_9NEIS</name>
<dbReference type="PANTHER" id="PTHR42760:SF40">
    <property type="entry name" value="3-OXOACYL-[ACYL-CARRIER-PROTEIN] REDUCTASE, CHLOROPLASTIC"/>
    <property type="match status" value="1"/>
</dbReference>
<dbReference type="AlphaFoldDB" id="A0A4T0UM32"/>
<reference evidence="2 3" key="1">
    <citation type="submission" date="2019-04" db="EMBL/GenBank/DDBJ databases">
        <title>Crenobacter sp. nov.</title>
        <authorList>
            <person name="Shi S."/>
        </authorList>
    </citation>
    <scope>NUCLEOTIDE SEQUENCE [LARGE SCALE GENOMIC DNA]</scope>
    <source>
        <strain evidence="2 3">GY 70310</strain>
    </source>
</reference>
<evidence type="ECO:0000313" key="3">
    <source>
        <dbReference type="Proteomes" id="UP000308891"/>
    </source>
</evidence>
<accession>A0A4T0UM32</accession>
<gene>
    <name evidence="2" type="ORF">E5K04_12710</name>
</gene>
<dbReference type="InterPro" id="IPR002347">
    <property type="entry name" value="SDR_fam"/>
</dbReference>
<dbReference type="RefSeq" id="WP_136554680.1">
    <property type="nucleotide sequence ID" value="NZ_STGJ01000015.1"/>
</dbReference>
<dbReference type="PRINTS" id="PR00081">
    <property type="entry name" value="GDHRDH"/>
</dbReference>
<organism evidence="2 3">
    <name type="scientific">Crenobacter intestini</name>
    <dbReference type="NCBI Taxonomy" id="2563443"/>
    <lineage>
        <taxon>Bacteria</taxon>
        <taxon>Pseudomonadati</taxon>
        <taxon>Pseudomonadota</taxon>
        <taxon>Betaproteobacteria</taxon>
        <taxon>Neisseriales</taxon>
        <taxon>Neisseriaceae</taxon>
        <taxon>Crenobacter</taxon>
    </lineage>
</organism>
<evidence type="ECO:0000313" key="2">
    <source>
        <dbReference type="EMBL" id="TIC79779.1"/>
    </source>
</evidence>
<dbReference type="Pfam" id="PF13561">
    <property type="entry name" value="adh_short_C2"/>
    <property type="match status" value="1"/>
</dbReference>
<protein>
    <submittedName>
        <fullName evidence="2">SDR family oxidoreductase</fullName>
    </submittedName>
</protein>
<dbReference type="FunFam" id="3.40.50.720:FF:000084">
    <property type="entry name" value="Short-chain dehydrogenase reductase"/>
    <property type="match status" value="1"/>
</dbReference>
<dbReference type="GO" id="GO:0016616">
    <property type="term" value="F:oxidoreductase activity, acting on the CH-OH group of donors, NAD or NADP as acceptor"/>
    <property type="evidence" value="ECO:0007669"/>
    <property type="project" value="TreeGrafter"/>
</dbReference>
<dbReference type="PANTHER" id="PTHR42760">
    <property type="entry name" value="SHORT-CHAIN DEHYDROGENASES/REDUCTASES FAMILY MEMBER"/>
    <property type="match status" value="1"/>
</dbReference>